<reference evidence="3" key="1">
    <citation type="journal article" date="2006" name="Mol. Microbiol.">
        <title>Metagenomic DNA fragments that affect Escherichia coli mutational pathways.</title>
        <authorList>
            <person name="Yang H."/>
            <person name="To K.H."/>
            <person name="Aguila S.J."/>
            <person name="Miller J.H."/>
        </authorList>
    </citation>
    <scope>NUCLEOTIDE SEQUENCE</scope>
</reference>
<keyword evidence="1" id="KW-0378">Hydrolase</keyword>
<feature type="non-terminal residue" evidence="3">
    <location>
        <position position="156"/>
    </location>
</feature>
<dbReference type="InterPro" id="IPR029058">
    <property type="entry name" value="AB_hydrolase_fold"/>
</dbReference>
<feature type="domain" description="BD-FAE-like" evidence="2">
    <location>
        <begin position="33"/>
        <end position="130"/>
    </location>
</feature>
<dbReference type="InterPro" id="IPR050300">
    <property type="entry name" value="GDXG_lipolytic_enzyme"/>
</dbReference>
<dbReference type="Gene3D" id="3.40.50.1820">
    <property type="entry name" value="alpha/beta hydrolase"/>
    <property type="match status" value="1"/>
</dbReference>
<organism evidence="3">
    <name type="scientific">uncultured organism</name>
    <dbReference type="NCBI Taxonomy" id="155900"/>
    <lineage>
        <taxon>unclassified sequences</taxon>
        <taxon>environmental samples</taxon>
    </lineage>
</organism>
<name>Q0GNK2_9ZZZZ</name>
<dbReference type="SUPFAM" id="SSF53474">
    <property type="entry name" value="alpha/beta-Hydrolases"/>
    <property type="match status" value="1"/>
</dbReference>
<dbReference type="EMBL" id="DQ813479">
    <property type="protein sequence ID" value="ABI21600.1"/>
    <property type="molecule type" value="Genomic_DNA"/>
</dbReference>
<proteinExistence type="predicted"/>
<dbReference type="Pfam" id="PF20434">
    <property type="entry name" value="BD-FAE"/>
    <property type="match status" value="1"/>
</dbReference>
<evidence type="ECO:0000259" key="2">
    <source>
        <dbReference type="Pfam" id="PF20434"/>
    </source>
</evidence>
<dbReference type="GO" id="GO:0016787">
    <property type="term" value="F:hydrolase activity"/>
    <property type="evidence" value="ECO:0007669"/>
    <property type="project" value="UniProtKB-KW"/>
</dbReference>
<dbReference type="InterPro" id="IPR049492">
    <property type="entry name" value="BD-FAE-like_dom"/>
</dbReference>
<evidence type="ECO:0000313" key="3">
    <source>
        <dbReference type="EMBL" id="ABI21600.1"/>
    </source>
</evidence>
<dbReference type="PANTHER" id="PTHR48081:SF33">
    <property type="entry name" value="KYNURENINE FORMAMIDASE"/>
    <property type="match status" value="1"/>
</dbReference>
<evidence type="ECO:0000256" key="1">
    <source>
        <dbReference type="ARBA" id="ARBA00022801"/>
    </source>
</evidence>
<dbReference type="AlphaFoldDB" id="Q0GNK2"/>
<sequence length="156" mass="16537">MRNDAGVDHAITIREFSYGSDASQFVRLHLPSGDNLPVVVVIHGGFWRQRYGVELADPLADDLARHGVAAAAVEYRRVGEGGTGGWPQTLTDVATAVDDLEAAGQYKARGALDLSRVVVVGHSAGGHLAAWLLHRGSLRANTPGRIEPGDSHVALI</sequence>
<accession>Q0GNK2</accession>
<protein>
    <submittedName>
        <fullName evidence="3">Smu10B</fullName>
    </submittedName>
</protein>
<dbReference type="PANTHER" id="PTHR48081">
    <property type="entry name" value="AB HYDROLASE SUPERFAMILY PROTEIN C4A8.06C"/>
    <property type="match status" value="1"/>
</dbReference>